<dbReference type="InParanoid" id="A0A1Y1UAG5"/>
<evidence type="ECO:0000313" key="1">
    <source>
        <dbReference type="EMBL" id="ORX35041.1"/>
    </source>
</evidence>
<gene>
    <name evidence="1" type="ORF">BD324DRAFT_114894</name>
</gene>
<dbReference type="AlphaFoldDB" id="A0A1Y1UAG5"/>
<reference evidence="1 2" key="1">
    <citation type="submission" date="2017-03" db="EMBL/GenBank/DDBJ databases">
        <title>Widespread Adenine N6-methylation of Active Genes in Fungi.</title>
        <authorList>
            <consortium name="DOE Joint Genome Institute"/>
            <person name="Mondo S.J."/>
            <person name="Dannebaum R.O."/>
            <person name="Kuo R.C."/>
            <person name="Louie K.B."/>
            <person name="Bewick A.J."/>
            <person name="Labutti K."/>
            <person name="Haridas S."/>
            <person name="Kuo A."/>
            <person name="Salamov A."/>
            <person name="Ahrendt S.R."/>
            <person name="Lau R."/>
            <person name="Bowen B.P."/>
            <person name="Lipzen A."/>
            <person name="Sullivan W."/>
            <person name="Andreopoulos W.B."/>
            <person name="Clum A."/>
            <person name="Lindquist E."/>
            <person name="Daum C."/>
            <person name="Northen T.R."/>
            <person name="Ramamoorthy G."/>
            <person name="Schmitz R.J."/>
            <person name="Gryganskyi A."/>
            <person name="Culley D."/>
            <person name="Magnuson J."/>
            <person name="James T.Y."/>
            <person name="O'Malley M.A."/>
            <person name="Stajich J.E."/>
            <person name="Spatafora J.W."/>
            <person name="Visel A."/>
            <person name="Grigoriev I.V."/>
        </authorList>
    </citation>
    <scope>NUCLEOTIDE SEQUENCE [LARGE SCALE GENOMIC DNA]</scope>
    <source>
        <strain evidence="1 2">NRRL Y-17943</strain>
    </source>
</reference>
<dbReference type="RefSeq" id="XP_021869257.1">
    <property type="nucleotide sequence ID" value="XM_022011941.1"/>
</dbReference>
<dbReference type="EMBL" id="NBSH01000012">
    <property type="protein sequence ID" value="ORX35041.1"/>
    <property type="molecule type" value="Genomic_DNA"/>
</dbReference>
<dbReference type="GeneID" id="33553749"/>
<comment type="caution">
    <text evidence="1">The sequence shown here is derived from an EMBL/GenBank/DDBJ whole genome shotgun (WGS) entry which is preliminary data.</text>
</comment>
<accession>A0A1Y1UAG5</accession>
<keyword evidence="2" id="KW-1185">Reference proteome</keyword>
<dbReference type="OrthoDB" id="2569390at2759"/>
<protein>
    <submittedName>
        <fullName evidence="1">Uncharacterized protein</fullName>
    </submittedName>
</protein>
<name>A0A1Y1UAG5_9TREE</name>
<evidence type="ECO:0000313" key="2">
    <source>
        <dbReference type="Proteomes" id="UP000193218"/>
    </source>
</evidence>
<proteinExistence type="predicted"/>
<sequence length="136" mass="14858">MAKSATSGLFFHLSALLLVFVSTVLLFLTVLMNIPLPFEETPSSNAVRYRAWLLTVDAGVPIRQIDGPINGPIGPFGPTSSPDDGTVFGFGIWGWCQWTHQSSRNDNSDARCIDHPFYNLGKDPSPDDPVRGLDLP</sequence>
<dbReference type="Proteomes" id="UP000193218">
    <property type="component" value="Unassembled WGS sequence"/>
</dbReference>
<organism evidence="1 2">
    <name type="scientific">Kockovaella imperatae</name>
    <dbReference type="NCBI Taxonomy" id="4999"/>
    <lineage>
        <taxon>Eukaryota</taxon>
        <taxon>Fungi</taxon>
        <taxon>Dikarya</taxon>
        <taxon>Basidiomycota</taxon>
        <taxon>Agaricomycotina</taxon>
        <taxon>Tremellomycetes</taxon>
        <taxon>Tremellales</taxon>
        <taxon>Cuniculitremaceae</taxon>
        <taxon>Kockovaella</taxon>
    </lineage>
</organism>